<dbReference type="RefSeq" id="WP_181072212.1">
    <property type="nucleotide sequence ID" value="NZ_JAAMRF010000009.1"/>
</dbReference>
<comment type="cofactor">
    <cofactor evidence="8">
        <name>Mg(2+)</name>
        <dbReference type="ChEBI" id="CHEBI:18420"/>
    </cofactor>
</comment>
<dbReference type="Pfam" id="PF12804">
    <property type="entry name" value="NTP_transf_3"/>
    <property type="match status" value="1"/>
</dbReference>
<evidence type="ECO:0000256" key="5">
    <source>
        <dbReference type="ARBA" id="ARBA00022842"/>
    </source>
</evidence>
<dbReference type="HAMAP" id="MF_00316">
    <property type="entry name" value="MobA"/>
    <property type="match status" value="1"/>
</dbReference>
<evidence type="ECO:0000256" key="2">
    <source>
        <dbReference type="ARBA" id="ARBA00022679"/>
    </source>
</evidence>
<evidence type="ECO:0000256" key="1">
    <source>
        <dbReference type="ARBA" id="ARBA00022490"/>
    </source>
</evidence>
<feature type="domain" description="MobA-like NTP transferase" evidence="9">
    <location>
        <begin position="12"/>
        <end position="164"/>
    </location>
</feature>
<evidence type="ECO:0000256" key="4">
    <source>
        <dbReference type="ARBA" id="ARBA00022741"/>
    </source>
</evidence>
<comment type="domain">
    <text evidence="8">The N-terminal domain determines nucleotide recognition and specific binding, while the C-terminal domain determines the specific binding to the target protein.</text>
</comment>
<feature type="binding site" evidence="8">
    <location>
        <begin position="14"/>
        <end position="16"/>
    </location>
    <ligand>
        <name>GTP</name>
        <dbReference type="ChEBI" id="CHEBI:37565"/>
    </ligand>
</feature>
<accession>A0ABR5Z4V0</accession>
<feature type="binding site" evidence="8">
    <location>
        <position position="73"/>
    </location>
    <ligand>
        <name>GTP</name>
        <dbReference type="ChEBI" id="CHEBI:37565"/>
    </ligand>
</feature>
<comment type="caution">
    <text evidence="10">The sequence shown here is derived from an EMBL/GenBank/DDBJ whole genome shotgun (WGS) entry which is preliminary data.</text>
</comment>
<dbReference type="InterPro" id="IPR013482">
    <property type="entry name" value="Molybde_CF_guanTrfase"/>
</dbReference>
<evidence type="ECO:0000256" key="3">
    <source>
        <dbReference type="ARBA" id="ARBA00022723"/>
    </source>
</evidence>
<comment type="subunit">
    <text evidence="8">Monomer.</text>
</comment>
<keyword evidence="2 8" id="KW-0808">Transferase</keyword>
<dbReference type="Proteomes" id="UP000786387">
    <property type="component" value="Unassembled WGS sequence"/>
</dbReference>
<feature type="binding site" evidence="8">
    <location>
        <position position="103"/>
    </location>
    <ligand>
        <name>Mg(2+)</name>
        <dbReference type="ChEBI" id="CHEBI:18420"/>
    </ligand>
</feature>
<evidence type="ECO:0000256" key="8">
    <source>
        <dbReference type="HAMAP-Rule" id="MF_00316"/>
    </source>
</evidence>
<gene>
    <name evidence="8 10" type="primary">mobA</name>
    <name evidence="10" type="ORF">G7026_17645</name>
</gene>
<keyword evidence="7 8" id="KW-0501">Molybdenum cofactor biosynthesis</keyword>
<dbReference type="GO" id="GO:0016779">
    <property type="term" value="F:nucleotidyltransferase activity"/>
    <property type="evidence" value="ECO:0007669"/>
    <property type="project" value="UniProtKB-KW"/>
</dbReference>
<keyword evidence="6 8" id="KW-0342">GTP-binding</keyword>
<evidence type="ECO:0000259" key="9">
    <source>
        <dbReference type="Pfam" id="PF12804"/>
    </source>
</evidence>
<dbReference type="EC" id="2.7.7.77" evidence="8"/>
<proteinExistence type="inferred from homology"/>
<evidence type="ECO:0000313" key="11">
    <source>
        <dbReference type="Proteomes" id="UP000786387"/>
    </source>
</evidence>
<evidence type="ECO:0000256" key="7">
    <source>
        <dbReference type="ARBA" id="ARBA00023150"/>
    </source>
</evidence>
<comment type="subcellular location">
    <subcellularLocation>
        <location evidence="8">Cytoplasm</location>
    </subcellularLocation>
</comment>
<protein>
    <recommendedName>
        <fullName evidence="8">Molybdenum cofactor guanylyltransferase</fullName>
        <shortName evidence="8">MoCo guanylyltransferase</shortName>
        <ecNumber evidence="8">2.7.7.77</ecNumber>
    </recommendedName>
    <alternativeName>
        <fullName evidence="8">GTP:molybdopterin guanylyltransferase</fullName>
    </alternativeName>
    <alternativeName>
        <fullName evidence="8">Mo-MPT guanylyltransferase</fullName>
    </alternativeName>
    <alternativeName>
        <fullName evidence="8">Molybdopterin guanylyltransferase</fullName>
    </alternativeName>
    <alternativeName>
        <fullName evidence="8">Molybdopterin-guanine dinucleotide synthase</fullName>
        <shortName evidence="8">MGD synthase</shortName>
    </alternativeName>
</protein>
<comment type="caution">
    <text evidence="8">Lacks conserved residue(s) required for the propagation of feature annotation.</text>
</comment>
<feature type="binding site" evidence="8">
    <location>
        <position position="27"/>
    </location>
    <ligand>
        <name>GTP</name>
        <dbReference type="ChEBI" id="CHEBI:37565"/>
    </ligand>
</feature>
<dbReference type="Gene3D" id="3.90.550.10">
    <property type="entry name" value="Spore Coat Polysaccharide Biosynthesis Protein SpsA, Chain A"/>
    <property type="match status" value="1"/>
</dbReference>
<dbReference type="CDD" id="cd02503">
    <property type="entry name" value="MobA"/>
    <property type="match status" value="1"/>
</dbReference>
<comment type="function">
    <text evidence="8">Transfers a GMP moiety from GTP to Mo-molybdopterin (Mo-MPT) cofactor (Moco or molybdenum cofactor) to form Mo-molybdopterin guanine dinucleotide (Mo-MGD) cofactor.</text>
</comment>
<dbReference type="InterPro" id="IPR029044">
    <property type="entry name" value="Nucleotide-diphossugar_trans"/>
</dbReference>
<dbReference type="InterPro" id="IPR025877">
    <property type="entry name" value="MobA-like_NTP_Trfase"/>
</dbReference>
<comment type="similarity">
    <text evidence="8">Belongs to the MobA family.</text>
</comment>
<dbReference type="EMBL" id="JAAMRF010000009">
    <property type="protein sequence ID" value="MBA1275179.1"/>
    <property type="molecule type" value="Genomic_DNA"/>
</dbReference>
<keyword evidence="5 8" id="KW-0460">Magnesium</keyword>
<keyword evidence="11" id="KW-1185">Reference proteome</keyword>
<reference evidence="10 11" key="1">
    <citation type="submission" date="2020-02" db="EMBL/GenBank/DDBJ databases">
        <title>Synteny-based analysis reveals conserved mechanism for high triclosan tolerance in Pseudomonas, as well as instances of horizontal transfer.</title>
        <authorList>
            <person name="Mcfarland A.G."/>
            <person name="Bertucci H.K."/>
            <person name="Litmann E."/>
            <person name="Shen J."/>
            <person name="Huttenhower C."/>
            <person name="Hartmann E.M."/>
        </authorList>
    </citation>
    <scope>NUCLEOTIDE SEQUENCE [LARGE SCALE GENOMIC DNA]</scope>
    <source>
        <strain evidence="10 11">115A1</strain>
    </source>
</reference>
<keyword evidence="10" id="KW-0548">Nucleotidyltransferase</keyword>
<name>A0ABR5Z4V0_9GAMM</name>
<dbReference type="SUPFAM" id="SSF53448">
    <property type="entry name" value="Nucleotide-diphospho-sugar transferases"/>
    <property type="match status" value="1"/>
</dbReference>
<keyword evidence="1 8" id="KW-0963">Cytoplasm</keyword>
<feature type="binding site" evidence="8">
    <location>
        <position position="103"/>
    </location>
    <ligand>
        <name>GTP</name>
        <dbReference type="ChEBI" id="CHEBI:37565"/>
    </ligand>
</feature>
<evidence type="ECO:0000256" key="6">
    <source>
        <dbReference type="ARBA" id="ARBA00023134"/>
    </source>
</evidence>
<keyword evidence="3 8" id="KW-0479">Metal-binding</keyword>
<dbReference type="NCBIfam" id="TIGR02665">
    <property type="entry name" value="molyb_mobA"/>
    <property type="match status" value="1"/>
</dbReference>
<organism evidence="10 11">
    <name type="scientific">Stutzerimonas azotifigens</name>
    <dbReference type="NCBI Taxonomy" id="291995"/>
    <lineage>
        <taxon>Bacteria</taxon>
        <taxon>Pseudomonadati</taxon>
        <taxon>Pseudomonadota</taxon>
        <taxon>Gammaproteobacteria</taxon>
        <taxon>Pseudomonadales</taxon>
        <taxon>Pseudomonadaceae</taxon>
        <taxon>Stutzerimonas</taxon>
    </lineage>
</organism>
<comment type="catalytic activity">
    <reaction evidence="8">
        <text>Mo-molybdopterin + GTP + H(+) = Mo-molybdopterin guanine dinucleotide + diphosphate</text>
        <dbReference type="Rhea" id="RHEA:34243"/>
        <dbReference type="ChEBI" id="CHEBI:15378"/>
        <dbReference type="ChEBI" id="CHEBI:33019"/>
        <dbReference type="ChEBI" id="CHEBI:37565"/>
        <dbReference type="ChEBI" id="CHEBI:71302"/>
        <dbReference type="ChEBI" id="CHEBI:71310"/>
        <dbReference type="EC" id="2.7.7.77"/>
    </reaction>
</comment>
<dbReference type="PANTHER" id="PTHR19136:SF81">
    <property type="entry name" value="MOLYBDENUM COFACTOR GUANYLYLTRANSFERASE"/>
    <property type="match status" value="1"/>
</dbReference>
<sequence>MPEHLSPACSILVLAGGRGQRMGGQDKGLVAWRGKPLIQWVHEVARPLTDDLIVSCNRNQDRYAAFADRLISDEQPDFPGPLAGIRSGLGVARHPWLLVIPCDAPLIDAALLSQLHRSAYEGDTAAMLRRDEQWEPLFCMIPTRLAEQVEQAWQAGERSPRQVLFPLGVQAVNIDTGDLRVANFNTPELLATQDPAGT</sequence>
<evidence type="ECO:0000313" key="10">
    <source>
        <dbReference type="EMBL" id="MBA1275179.1"/>
    </source>
</evidence>
<keyword evidence="4 8" id="KW-0547">Nucleotide-binding</keyword>
<dbReference type="PANTHER" id="PTHR19136">
    <property type="entry name" value="MOLYBDENUM COFACTOR GUANYLYLTRANSFERASE"/>
    <property type="match status" value="1"/>
</dbReference>